<evidence type="ECO:0000256" key="1">
    <source>
        <dbReference type="ARBA" id="ARBA00022448"/>
    </source>
</evidence>
<feature type="transmembrane region" description="Helical" evidence="7">
    <location>
        <begin position="123"/>
        <end position="142"/>
    </location>
</feature>
<keyword evidence="4" id="KW-0249">Electron transport</keyword>
<feature type="domain" description="4Fe-4S ferredoxin-type" evidence="8">
    <location>
        <begin position="364"/>
        <end position="395"/>
    </location>
</feature>
<feature type="transmembrane region" description="Helical" evidence="7">
    <location>
        <begin position="12"/>
        <end position="32"/>
    </location>
</feature>
<feature type="domain" description="4Fe-4S ferredoxin-type" evidence="8">
    <location>
        <begin position="234"/>
        <end position="263"/>
    </location>
</feature>
<protein>
    <submittedName>
        <fullName evidence="9">Periplasmic nitrate reductase membrane-bound polyferredoxin NapGH</fullName>
    </submittedName>
</protein>
<dbReference type="GO" id="GO:0005886">
    <property type="term" value="C:plasma membrane"/>
    <property type="evidence" value="ECO:0007669"/>
    <property type="project" value="TreeGrafter"/>
</dbReference>
<dbReference type="PANTHER" id="PTHR30176">
    <property type="entry name" value="FERREDOXIN-TYPE PROTEIN NAPH"/>
    <property type="match status" value="1"/>
</dbReference>
<dbReference type="CDD" id="cd16373">
    <property type="entry name" value="DMSOR_beta_like"/>
    <property type="match status" value="1"/>
</dbReference>
<dbReference type="PATRIC" id="fig|49338.4.peg.4750"/>
<dbReference type="Gene3D" id="3.30.70.20">
    <property type="match status" value="4"/>
</dbReference>
<dbReference type="EMBL" id="LK996017">
    <property type="protein sequence ID" value="CDX04297.1"/>
    <property type="molecule type" value="Genomic_DNA"/>
</dbReference>
<keyword evidence="5" id="KW-0408">Iron</keyword>
<dbReference type="Pfam" id="PF12800">
    <property type="entry name" value="Fer4_4"/>
    <property type="match status" value="2"/>
</dbReference>
<evidence type="ECO:0000256" key="6">
    <source>
        <dbReference type="ARBA" id="ARBA00023014"/>
    </source>
</evidence>
<reference evidence="9" key="1">
    <citation type="submission" date="2014-07" db="EMBL/GenBank/DDBJ databases">
        <authorList>
            <person name="Hornung V.Bastian."/>
        </authorList>
    </citation>
    <scope>NUCLEOTIDE SEQUENCE</scope>
    <source>
        <strain evidence="9">PCE-S</strain>
    </source>
</reference>
<feature type="domain" description="4Fe-4S ferredoxin-type" evidence="8">
    <location>
        <begin position="401"/>
        <end position="437"/>
    </location>
</feature>
<keyword evidence="3" id="KW-0479">Metal-binding</keyword>
<keyword evidence="7" id="KW-1133">Transmembrane helix</keyword>
<dbReference type="Pfam" id="PF12838">
    <property type="entry name" value="Fer4_7"/>
    <property type="match status" value="1"/>
</dbReference>
<keyword evidence="7" id="KW-0472">Membrane</keyword>
<evidence type="ECO:0000259" key="8">
    <source>
        <dbReference type="PROSITE" id="PS51379"/>
    </source>
</evidence>
<dbReference type="InterPro" id="IPR017896">
    <property type="entry name" value="4Fe4S_Fe-S-bd"/>
</dbReference>
<accession>A0A098B7H1</accession>
<dbReference type="InterPro" id="IPR051684">
    <property type="entry name" value="Electron_Trans/Redox"/>
</dbReference>
<proteinExistence type="predicted"/>
<feature type="transmembrane region" description="Helical" evidence="7">
    <location>
        <begin position="154"/>
        <end position="175"/>
    </location>
</feature>
<keyword evidence="2" id="KW-0004">4Fe-4S</keyword>
<evidence type="ECO:0000256" key="7">
    <source>
        <dbReference type="SAM" id="Phobius"/>
    </source>
</evidence>
<dbReference type="Pfam" id="PF12801">
    <property type="entry name" value="Fer4_5"/>
    <property type="match status" value="2"/>
</dbReference>
<dbReference type="PANTHER" id="PTHR30176:SF3">
    <property type="entry name" value="FERREDOXIN-TYPE PROTEIN NAPH"/>
    <property type="match status" value="1"/>
</dbReference>
<feature type="domain" description="4Fe-4S ferredoxin-type" evidence="8">
    <location>
        <begin position="201"/>
        <end position="230"/>
    </location>
</feature>
<dbReference type="SUPFAM" id="SSF54862">
    <property type="entry name" value="4Fe-4S ferredoxins"/>
    <property type="match status" value="2"/>
</dbReference>
<dbReference type="AlphaFoldDB" id="A0A098B7H1"/>
<evidence type="ECO:0000256" key="2">
    <source>
        <dbReference type="ARBA" id="ARBA00022485"/>
    </source>
</evidence>
<keyword evidence="1" id="KW-0813">Transport</keyword>
<feature type="transmembrane region" description="Helical" evidence="7">
    <location>
        <begin position="61"/>
        <end position="79"/>
    </location>
</feature>
<dbReference type="GO" id="GO:0046872">
    <property type="term" value="F:metal ion binding"/>
    <property type="evidence" value="ECO:0007669"/>
    <property type="project" value="UniProtKB-KW"/>
</dbReference>
<dbReference type="RefSeq" id="WP_144676660.1">
    <property type="nucleotide sequence ID" value="NZ_LK996017.1"/>
</dbReference>
<name>A0A098B7H1_DESHA</name>
<organism evidence="9">
    <name type="scientific">Desulfitobacterium hafniense</name>
    <name type="common">Desulfitobacterium frappieri</name>
    <dbReference type="NCBI Taxonomy" id="49338"/>
    <lineage>
        <taxon>Bacteria</taxon>
        <taxon>Bacillati</taxon>
        <taxon>Bacillota</taxon>
        <taxon>Clostridia</taxon>
        <taxon>Eubacteriales</taxon>
        <taxon>Desulfitobacteriaceae</taxon>
        <taxon>Desulfitobacterium</taxon>
    </lineage>
</organism>
<dbReference type="Pfam" id="PF12798">
    <property type="entry name" value="Fer4_3"/>
    <property type="match status" value="1"/>
</dbReference>
<gene>
    <name evidence="9" type="ORF">DPCES_4411</name>
</gene>
<evidence type="ECO:0000256" key="5">
    <source>
        <dbReference type="ARBA" id="ARBA00023004"/>
    </source>
</evidence>
<sequence>MLKFSWNRCRRLVQAGMILIFLLPLTGMYQVLGTLSSSRILGLTLTDPLAFGEVLLASKTITMTFLISALWIAGLYLFLGKAFCSWICPIGFLIEGVDALKRKWPWLTRIQIHKNAIDEQNQYYWALPFFLVLSLVVGIPVFQTLSPIGIIYRAFLFGLGLEVLLILIIIVLELAGYRRGWCRMLCPIGAFYALSARWSPVKVRCDTDKCVQCFQCVKACDYTAASLKNMIEEGKVYAASSLCTRCGRCIDVCPARALQFSLKPEKSPEPESMAVAKNLKADTPAAGRISRRTALQGVGLVVLAGLSYKPAKALAAAAPKVFRPPGAVGDEEFLAKCVRCGKCIEICPDKTLLSAHLDQGLNLGTPYFIPRQIPCSLCMECPDVCPSGALVPLDMREVKIGIAEIDQDRCYAYQDDVCRSCYNSCPLIDEAIKMEGFQYPVVDPEICTGCGICEYVCVMEYPAIQIKRMS</sequence>
<dbReference type="InterPro" id="IPR017900">
    <property type="entry name" value="4Fe4S_Fe_S_CS"/>
</dbReference>
<feature type="domain" description="4Fe-4S ferredoxin-type" evidence="8">
    <location>
        <begin position="325"/>
        <end position="358"/>
    </location>
</feature>
<evidence type="ECO:0000256" key="4">
    <source>
        <dbReference type="ARBA" id="ARBA00022982"/>
    </source>
</evidence>
<evidence type="ECO:0000256" key="3">
    <source>
        <dbReference type="ARBA" id="ARBA00022723"/>
    </source>
</evidence>
<evidence type="ECO:0000313" key="9">
    <source>
        <dbReference type="EMBL" id="CDX04297.1"/>
    </source>
</evidence>
<feature type="domain" description="4Fe-4S ferredoxin-type" evidence="8">
    <location>
        <begin position="438"/>
        <end position="469"/>
    </location>
</feature>
<dbReference type="PROSITE" id="PS51379">
    <property type="entry name" value="4FE4S_FER_2"/>
    <property type="match status" value="6"/>
</dbReference>
<keyword evidence="7" id="KW-0812">Transmembrane</keyword>
<dbReference type="GO" id="GO:0051539">
    <property type="term" value="F:4 iron, 4 sulfur cluster binding"/>
    <property type="evidence" value="ECO:0007669"/>
    <property type="project" value="UniProtKB-KW"/>
</dbReference>
<keyword evidence="6" id="KW-0411">Iron-sulfur</keyword>
<dbReference type="PROSITE" id="PS00198">
    <property type="entry name" value="4FE4S_FER_1"/>
    <property type="match status" value="2"/>
</dbReference>